<dbReference type="Proteomes" id="UP000092495">
    <property type="component" value="Chromosome"/>
</dbReference>
<feature type="region of interest" description="Disordered" evidence="1">
    <location>
        <begin position="1"/>
        <end position="33"/>
    </location>
</feature>
<keyword evidence="2" id="KW-0812">Transmembrane</keyword>
<name>A0A1C7EE21_9BACL</name>
<reference evidence="3" key="1">
    <citation type="submission" date="2016-10" db="EMBL/GenBank/DDBJ databases">
        <authorList>
            <person name="See-Too W.S."/>
        </authorList>
    </citation>
    <scope>NUCLEOTIDE SEQUENCE</scope>
    <source>
        <strain evidence="3">DSM 22276</strain>
    </source>
</reference>
<feature type="compositionally biased region" description="Acidic residues" evidence="1">
    <location>
        <begin position="9"/>
        <end position="18"/>
    </location>
</feature>
<sequence>MNKNKNEDHEEEYMEATEEEAKHRSPEEKQGIQEPRVTGYKPLQLGMIVFVILVLVIVGFGFGTDWFGIFD</sequence>
<gene>
    <name evidence="3" type="ORF">BCM40_02140</name>
</gene>
<organism evidence="3 4">
    <name type="scientific">Planococcus donghaensis</name>
    <dbReference type="NCBI Taxonomy" id="414778"/>
    <lineage>
        <taxon>Bacteria</taxon>
        <taxon>Bacillati</taxon>
        <taxon>Bacillota</taxon>
        <taxon>Bacilli</taxon>
        <taxon>Bacillales</taxon>
        <taxon>Caryophanaceae</taxon>
        <taxon>Planococcus</taxon>
    </lineage>
</organism>
<keyword evidence="2" id="KW-0472">Membrane</keyword>
<dbReference type="KEGG" id="pdg:BCM40_02140"/>
<evidence type="ECO:0000313" key="3">
    <source>
        <dbReference type="EMBL" id="ANU22214.1"/>
    </source>
</evidence>
<dbReference type="RefSeq" id="WP_065525340.1">
    <property type="nucleotide sequence ID" value="NZ_CP016543.2"/>
</dbReference>
<dbReference type="STRING" id="414778.BCM40_02140"/>
<evidence type="ECO:0000313" key="4">
    <source>
        <dbReference type="Proteomes" id="UP000092495"/>
    </source>
</evidence>
<evidence type="ECO:0000256" key="2">
    <source>
        <dbReference type="SAM" id="Phobius"/>
    </source>
</evidence>
<dbReference type="EMBL" id="CP016543">
    <property type="protein sequence ID" value="ANU22214.1"/>
    <property type="molecule type" value="Genomic_DNA"/>
</dbReference>
<proteinExistence type="predicted"/>
<keyword evidence="4" id="KW-1185">Reference proteome</keyword>
<keyword evidence="2" id="KW-1133">Transmembrane helix</keyword>
<protein>
    <submittedName>
        <fullName evidence="3">Uncharacterized protein</fullName>
    </submittedName>
</protein>
<evidence type="ECO:0000256" key="1">
    <source>
        <dbReference type="SAM" id="MobiDB-lite"/>
    </source>
</evidence>
<dbReference type="AlphaFoldDB" id="A0A1C7EE21"/>
<feature type="compositionally biased region" description="Basic and acidic residues" evidence="1">
    <location>
        <begin position="19"/>
        <end position="31"/>
    </location>
</feature>
<feature type="transmembrane region" description="Helical" evidence="2">
    <location>
        <begin position="45"/>
        <end position="69"/>
    </location>
</feature>
<accession>A0A1C7EE21</accession>